<dbReference type="EMBL" id="KT321317">
    <property type="protein sequence ID" value="ALA45473.1"/>
    <property type="molecule type" value="Genomic_DNA"/>
</dbReference>
<organism evidence="1 2">
    <name type="scientific">Achromobacter phage phiAxp-3</name>
    <dbReference type="NCBI Taxonomy" id="1664247"/>
    <lineage>
        <taxon>Viruses</taxon>
        <taxon>Duplodnaviria</taxon>
        <taxon>Heunggongvirae</taxon>
        <taxon>Uroviricota</taxon>
        <taxon>Caudoviricetes</taxon>
        <taxon>Schitoviridae</taxon>
        <taxon>Rothmandenesvirinae</taxon>
        <taxon>Dongdastvirus</taxon>
        <taxon>Dongdastvirus Axp3</taxon>
    </lineage>
</organism>
<dbReference type="Proteomes" id="UP000203117">
    <property type="component" value="Segment"/>
</dbReference>
<proteinExistence type="predicted"/>
<evidence type="ECO:0000313" key="1">
    <source>
        <dbReference type="EMBL" id="ALA45473.1"/>
    </source>
</evidence>
<protein>
    <submittedName>
        <fullName evidence="1">Uncharacterized protein</fullName>
    </submittedName>
</protein>
<keyword evidence="2" id="KW-1185">Reference proteome</keyword>
<dbReference type="GeneID" id="26648334"/>
<reference evidence="1" key="1">
    <citation type="submission" date="2016-02" db="EMBL/GenBank/DDBJ databases">
        <authorList>
            <person name="Zhao X."/>
        </authorList>
    </citation>
    <scope>NUCLEOTIDE SEQUENCE</scope>
</reference>
<accession>A0A0K2FIJ2</accession>
<gene>
    <name evidence="1" type="ORF">ADP65_00004</name>
</gene>
<dbReference type="KEGG" id="vg:26648334"/>
<dbReference type="RefSeq" id="YP_009208656.1">
    <property type="nucleotide sequence ID" value="NC_028908.2"/>
</dbReference>
<evidence type="ECO:0000313" key="2">
    <source>
        <dbReference type="Proteomes" id="UP000203117"/>
    </source>
</evidence>
<name>A0A0K2FIJ2_9CAUD</name>
<sequence length="48" mass="5079">MKELIVFIVFLLLLKLAGPVVSGAFFIIGALFTRGLSLRADGKGEADA</sequence>